<proteinExistence type="predicted"/>
<reference evidence="2" key="1">
    <citation type="journal article" date="2024" name="Proc. Natl. Acad. Sci. U.S.A.">
        <title>Extraordinary preservation of gene collinearity over three hundred million years revealed in homosporous lycophytes.</title>
        <authorList>
            <person name="Li C."/>
            <person name="Wickell D."/>
            <person name="Kuo L.Y."/>
            <person name="Chen X."/>
            <person name="Nie B."/>
            <person name="Liao X."/>
            <person name="Peng D."/>
            <person name="Ji J."/>
            <person name="Jenkins J."/>
            <person name="Williams M."/>
            <person name="Shu S."/>
            <person name="Plott C."/>
            <person name="Barry K."/>
            <person name="Rajasekar S."/>
            <person name="Grimwood J."/>
            <person name="Han X."/>
            <person name="Sun S."/>
            <person name="Hou Z."/>
            <person name="He W."/>
            <person name="Dai G."/>
            <person name="Sun C."/>
            <person name="Schmutz J."/>
            <person name="Leebens-Mack J.H."/>
            <person name="Li F.W."/>
            <person name="Wang L."/>
        </authorList>
    </citation>
    <scope>NUCLEOTIDE SEQUENCE [LARGE SCALE GENOMIC DNA]</scope>
    <source>
        <strain evidence="2">cv. PW_Plant_1</strain>
    </source>
</reference>
<sequence length="703" mass="76935">MPGSVKVSVLEAEHLPSTVKDGDLVSVRVSVGKREYQTKPSQAFGGRTTSWKYEFSYPVTNLRDNLVIAAIDSKEEIITKSEIQTTSIIQKGFWDTFFSFKGGGRLHLKLCFVLSDEERKKIELMRLEALRRKGLQNLLYRSTYQVPKPVPVRPTKSFVSGVTITEISADSCLYDKDNENKENYAGNKSLRWCPKLLEAPKEKKSLDILNGSDTAVVPFSPHLDDSQAKANLPEVPSFQKLLPPASCEQIEKKCFKTKEDLTKGHVTPLPANSNESSLLLPEASAFMNDLVPSTVVSGFDRSHSPQCNLVPVETLCDTAAAIAVATTGSAPMSASDVCISTSEIQPSMKLITDLAPFSKESSPVTHTLSPLASEKPVVNLQSAEDPSNVQSPTRTKTEYDIAIPEATQLTDTTGMLSDELTIKKSEDIMSRSASTWSTCSSLSLMEEMKPCPCTLQDTSTEQAHIGDANGMQDVSETLLDAVSIHRNILHVSGTASSEKMQAVGQVECVVVKDAAKKLELEKEAEDGRRATSAVENIKVFKNLPWKSQVKGASEKSGWSVNKKRRTDNERNVLTAETDQFMETADSTKTNVITEIEASNKSVCGWTSTRLEAVVDAADKDTDAKNGFFCISGRMKKWVSVALVLAGVIILGCDAIQRDLASKKDGYCTGKQGDKSCSITSTQMDDQNIVKSSYIYPGQRIQLY</sequence>
<evidence type="ECO:0000313" key="1">
    <source>
        <dbReference type="EMBL" id="KAJ7567325.1"/>
    </source>
</evidence>
<dbReference type="EMBL" id="CM055093">
    <property type="protein sequence ID" value="KAJ7567325.1"/>
    <property type="molecule type" value="Genomic_DNA"/>
</dbReference>
<organism evidence="1 2">
    <name type="scientific">Diphasiastrum complanatum</name>
    <name type="common">Issler's clubmoss</name>
    <name type="synonym">Lycopodium complanatum</name>
    <dbReference type="NCBI Taxonomy" id="34168"/>
    <lineage>
        <taxon>Eukaryota</taxon>
        <taxon>Viridiplantae</taxon>
        <taxon>Streptophyta</taxon>
        <taxon>Embryophyta</taxon>
        <taxon>Tracheophyta</taxon>
        <taxon>Lycopodiopsida</taxon>
        <taxon>Lycopodiales</taxon>
        <taxon>Lycopodiaceae</taxon>
        <taxon>Lycopodioideae</taxon>
        <taxon>Diphasiastrum</taxon>
    </lineage>
</organism>
<comment type="caution">
    <text evidence="1">The sequence shown here is derived from an EMBL/GenBank/DDBJ whole genome shotgun (WGS) entry which is preliminary data.</text>
</comment>
<gene>
    <name evidence="1" type="ORF">O6H91_02G142500</name>
</gene>
<evidence type="ECO:0000313" key="2">
    <source>
        <dbReference type="Proteomes" id="UP001162992"/>
    </source>
</evidence>
<accession>A0ACC2ELQ5</accession>
<protein>
    <submittedName>
        <fullName evidence="1">Uncharacterized protein</fullName>
    </submittedName>
</protein>
<dbReference type="Proteomes" id="UP001162992">
    <property type="component" value="Chromosome 2"/>
</dbReference>
<name>A0ACC2ELQ5_DIPCM</name>
<keyword evidence="2" id="KW-1185">Reference proteome</keyword>